<accession>A0AAX4KZH5</accession>
<evidence type="ECO:0000313" key="3">
    <source>
        <dbReference type="Proteomes" id="UP001432202"/>
    </source>
</evidence>
<reference evidence="2 3" key="1">
    <citation type="submission" date="2024-02" db="EMBL/GenBank/DDBJ databases">
        <title>STSV induces naive adaptation in Sulfolobus.</title>
        <authorList>
            <person name="Xiang X."/>
            <person name="Song M."/>
        </authorList>
    </citation>
    <scope>NUCLEOTIDE SEQUENCE [LARGE SCALE GENOMIC DNA]</scope>
    <source>
        <strain evidence="2 3">RT2</strain>
    </source>
</reference>
<dbReference type="AlphaFoldDB" id="A0AAX4KZH5"/>
<keyword evidence="1" id="KW-0472">Membrane</keyword>
<protein>
    <recommendedName>
        <fullName evidence="4">Thermopsin</fullName>
    </recommendedName>
</protein>
<sequence length="475" mass="52584">MKSKFIMYIILFFILLSLPIIPLGNSNIQKQQVIGEQYFTILSQNQQYLNYTVINGVNNEIIYTNNISQITLVGNKTIYQFKPLTVATYYHNAIVNLSINGDKITVYSGLPQLIRILLYTSGQREIVWGGYLSKPGFITTYGYINESGILELQYLNGSLIYSLNITAMANSYVELPYVPLVNVSYVILSNLPYETYIPLSSLSSLNNITAFSVALSSFYNTLLPSIIWKSQNSTEIKFFGINGTPVGLVKINIVNSSGLVGSSLLILRNLNVQYYTPKYVTVAVIDDFPVLIGISNNSVESTANITFSRMVYVNGETGVLVNISLDNISRMFLIINGNVYNVKLFHPVNIYVTNITIENNVFLAAKAVVNSNSSVFLITITPQYNDGFIVLEQFPNGSLVFLNQTNYFLSNGVLYVVGSSSGAYYVVFTSHPLLTITQTKPPLISYGANSLVIISGVIVILLAVVSVVAIRKRKS</sequence>
<evidence type="ECO:0000256" key="1">
    <source>
        <dbReference type="SAM" id="Phobius"/>
    </source>
</evidence>
<gene>
    <name evidence="2" type="ORF">V6M85_09370</name>
</gene>
<keyword evidence="1" id="KW-0812">Transmembrane</keyword>
<dbReference type="GeneID" id="89336977"/>
<dbReference type="EMBL" id="CP146016">
    <property type="protein sequence ID" value="WWQ59683.1"/>
    <property type="molecule type" value="Genomic_DNA"/>
</dbReference>
<keyword evidence="1" id="KW-1133">Transmembrane helix</keyword>
<dbReference type="Proteomes" id="UP001432202">
    <property type="component" value="Chromosome"/>
</dbReference>
<evidence type="ECO:0008006" key="4">
    <source>
        <dbReference type="Google" id="ProtNLM"/>
    </source>
</evidence>
<organism evidence="2 3">
    <name type="scientific">Sulfolobus tengchongensis</name>
    <dbReference type="NCBI Taxonomy" id="207809"/>
    <lineage>
        <taxon>Archaea</taxon>
        <taxon>Thermoproteota</taxon>
        <taxon>Thermoprotei</taxon>
        <taxon>Sulfolobales</taxon>
        <taxon>Sulfolobaceae</taxon>
        <taxon>Sulfolobus</taxon>
    </lineage>
</organism>
<proteinExistence type="predicted"/>
<dbReference type="RefSeq" id="WP_338599150.1">
    <property type="nucleotide sequence ID" value="NZ_CP146016.1"/>
</dbReference>
<name>A0AAX4KZH5_9CREN</name>
<evidence type="ECO:0000313" key="2">
    <source>
        <dbReference type="EMBL" id="WWQ59683.1"/>
    </source>
</evidence>
<keyword evidence="3" id="KW-1185">Reference proteome</keyword>
<feature type="transmembrane region" description="Helical" evidence="1">
    <location>
        <begin position="446"/>
        <end position="470"/>
    </location>
</feature>